<dbReference type="PANTHER" id="PTHR37488:SF7">
    <property type="entry name" value="DUF1275 DOMAIN PROTEIN"/>
    <property type="match status" value="1"/>
</dbReference>
<feature type="transmembrane region" description="Helical" evidence="1">
    <location>
        <begin position="27"/>
        <end position="52"/>
    </location>
</feature>
<evidence type="ECO:0008006" key="4">
    <source>
        <dbReference type="Google" id="ProtNLM"/>
    </source>
</evidence>
<keyword evidence="1" id="KW-0472">Membrane</keyword>
<feature type="transmembrane region" description="Helical" evidence="1">
    <location>
        <begin position="109"/>
        <end position="136"/>
    </location>
</feature>
<keyword evidence="3" id="KW-1185">Reference proteome</keyword>
<dbReference type="Proteomes" id="UP000766486">
    <property type="component" value="Unassembled WGS sequence"/>
</dbReference>
<comment type="caution">
    <text evidence="2">The sequence shown here is derived from an EMBL/GenBank/DDBJ whole genome shotgun (WGS) entry which is preliminary data.</text>
</comment>
<sequence length="272" mass="29288">MDQRSTQGLRAYLIGDVSLKRADIPMLVCSLLSGLVDGVAFNAGSVFVSMQTGNTIFVALGAAGLPVGDTQLWLRALISVAAFLVGCSIFSSVSRLLGHRSRINLCSSFLLQTVLVIISAALAQTNIAPAFALTQVNPGTEIIDYSTKKHSNEEHFAVYIVIALLAIQASGQITLSRSLGFNEIPSVVMTSLYCDLLSDPRLFALPLASNPKRNRRVASVVLFLIGGIISGWLQRTRAGMPGVLWIVASMKLIMTISWLLWRPQNAIEKNGS</sequence>
<feature type="transmembrane region" description="Helical" evidence="1">
    <location>
        <begin position="156"/>
        <end position="175"/>
    </location>
</feature>
<keyword evidence="1" id="KW-1133">Transmembrane helix</keyword>
<keyword evidence="1" id="KW-0812">Transmembrane</keyword>
<evidence type="ECO:0000313" key="3">
    <source>
        <dbReference type="Proteomes" id="UP000766486"/>
    </source>
</evidence>
<evidence type="ECO:0000313" key="2">
    <source>
        <dbReference type="EMBL" id="VUC32430.1"/>
    </source>
</evidence>
<feature type="transmembrane region" description="Helical" evidence="1">
    <location>
        <begin position="217"/>
        <end position="234"/>
    </location>
</feature>
<dbReference type="Pfam" id="PF06912">
    <property type="entry name" value="DUF1275"/>
    <property type="match status" value="1"/>
</dbReference>
<evidence type="ECO:0000256" key="1">
    <source>
        <dbReference type="SAM" id="Phobius"/>
    </source>
</evidence>
<name>A0ABY6UM90_BIOOC</name>
<organism evidence="2 3">
    <name type="scientific">Bionectria ochroleuca</name>
    <name type="common">Gliocladium roseum</name>
    <dbReference type="NCBI Taxonomy" id="29856"/>
    <lineage>
        <taxon>Eukaryota</taxon>
        <taxon>Fungi</taxon>
        <taxon>Dikarya</taxon>
        <taxon>Ascomycota</taxon>
        <taxon>Pezizomycotina</taxon>
        <taxon>Sordariomycetes</taxon>
        <taxon>Hypocreomycetidae</taxon>
        <taxon>Hypocreales</taxon>
        <taxon>Bionectriaceae</taxon>
        <taxon>Clonostachys</taxon>
    </lineage>
</organism>
<dbReference type="PANTHER" id="PTHR37488">
    <property type="entry name" value="DUF1275 DOMAIN-CONTAINING PROTEIN"/>
    <property type="match status" value="1"/>
</dbReference>
<reference evidence="2 3" key="1">
    <citation type="submission" date="2019-06" db="EMBL/GenBank/DDBJ databases">
        <authorList>
            <person name="Broberg M."/>
        </authorList>
    </citation>
    <scope>NUCLEOTIDE SEQUENCE [LARGE SCALE GENOMIC DNA]</scope>
</reference>
<accession>A0ABY6UM90</accession>
<gene>
    <name evidence="2" type="ORF">CLO192961_LOCUS328673</name>
</gene>
<feature type="transmembrane region" description="Helical" evidence="1">
    <location>
        <begin position="240"/>
        <end position="261"/>
    </location>
</feature>
<dbReference type="EMBL" id="CABFNS010000851">
    <property type="protein sequence ID" value="VUC32430.1"/>
    <property type="molecule type" value="Genomic_DNA"/>
</dbReference>
<protein>
    <recommendedName>
        <fullName evidence="4">DUF1275 domain protein</fullName>
    </recommendedName>
</protein>
<dbReference type="InterPro" id="IPR010699">
    <property type="entry name" value="DUF1275"/>
</dbReference>
<feature type="transmembrane region" description="Helical" evidence="1">
    <location>
        <begin position="72"/>
        <end position="97"/>
    </location>
</feature>
<proteinExistence type="predicted"/>